<protein>
    <submittedName>
        <fullName evidence="5">MarR family transcriptional regulator</fullName>
    </submittedName>
</protein>
<dbReference type="PANTHER" id="PTHR33164">
    <property type="entry name" value="TRANSCRIPTIONAL REGULATOR, MARR FAMILY"/>
    <property type="match status" value="1"/>
</dbReference>
<sequence>MPTSGQLPFDPLERAGELWEKHVGDATSMQLATSIMRVQQILSQRLDAALKPHGITFARFEVLRLISFSKEGRLSLSMIGERLMVHPTSVTNAIDRLVGQGLVVRETDPTDRRRTFASLTSEGERVLDAATAALMDADFAIAGLDAEQQRDAYALLKLLRRADFEG</sequence>
<dbReference type="InterPro" id="IPR039422">
    <property type="entry name" value="MarR/SlyA-like"/>
</dbReference>
<organism evidence="5 6">
    <name type="scientific">Aeromicrobium halocynthiae</name>
    <dbReference type="NCBI Taxonomy" id="560557"/>
    <lineage>
        <taxon>Bacteria</taxon>
        <taxon>Bacillati</taxon>
        <taxon>Actinomycetota</taxon>
        <taxon>Actinomycetes</taxon>
        <taxon>Propionibacteriales</taxon>
        <taxon>Nocardioidaceae</taxon>
        <taxon>Aeromicrobium</taxon>
    </lineage>
</organism>
<evidence type="ECO:0000313" key="5">
    <source>
        <dbReference type="EMBL" id="GAA2085642.1"/>
    </source>
</evidence>
<dbReference type="InterPro" id="IPR036390">
    <property type="entry name" value="WH_DNA-bd_sf"/>
</dbReference>
<comment type="caution">
    <text evidence="5">The sequence shown here is derived from an EMBL/GenBank/DDBJ whole genome shotgun (WGS) entry which is preliminary data.</text>
</comment>
<keyword evidence="6" id="KW-1185">Reference proteome</keyword>
<dbReference type="PROSITE" id="PS01117">
    <property type="entry name" value="HTH_MARR_1"/>
    <property type="match status" value="1"/>
</dbReference>
<dbReference type="Proteomes" id="UP001501480">
    <property type="component" value="Unassembled WGS sequence"/>
</dbReference>
<name>A0ABN2W7R9_9ACTN</name>
<gene>
    <name evidence="5" type="ORF">GCM10009821_29130</name>
</gene>
<dbReference type="RefSeq" id="WP_344330197.1">
    <property type="nucleotide sequence ID" value="NZ_BAAAPY010000016.1"/>
</dbReference>
<reference evidence="5 6" key="1">
    <citation type="journal article" date="2019" name="Int. J. Syst. Evol. Microbiol.">
        <title>The Global Catalogue of Microorganisms (GCM) 10K type strain sequencing project: providing services to taxonomists for standard genome sequencing and annotation.</title>
        <authorList>
            <consortium name="The Broad Institute Genomics Platform"/>
            <consortium name="The Broad Institute Genome Sequencing Center for Infectious Disease"/>
            <person name="Wu L."/>
            <person name="Ma J."/>
        </authorList>
    </citation>
    <scope>NUCLEOTIDE SEQUENCE [LARGE SCALE GENOMIC DNA]</scope>
    <source>
        <strain evidence="5 6">JCM 15749</strain>
    </source>
</reference>
<proteinExistence type="predicted"/>
<keyword evidence="3" id="KW-0804">Transcription</keyword>
<evidence type="ECO:0000256" key="1">
    <source>
        <dbReference type="ARBA" id="ARBA00023015"/>
    </source>
</evidence>
<feature type="domain" description="HTH marR-type" evidence="4">
    <location>
        <begin position="28"/>
        <end position="164"/>
    </location>
</feature>
<evidence type="ECO:0000259" key="4">
    <source>
        <dbReference type="PROSITE" id="PS50995"/>
    </source>
</evidence>
<keyword evidence="2" id="KW-0238">DNA-binding</keyword>
<dbReference type="InterPro" id="IPR000835">
    <property type="entry name" value="HTH_MarR-typ"/>
</dbReference>
<evidence type="ECO:0000313" key="6">
    <source>
        <dbReference type="Proteomes" id="UP001501480"/>
    </source>
</evidence>
<evidence type="ECO:0000256" key="3">
    <source>
        <dbReference type="ARBA" id="ARBA00023163"/>
    </source>
</evidence>
<dbReference type="InterPro" id="IPR036388">
    <property type="entry name" value="WH-like_DNA-bd_sf"/>
</dbReference>
<accession>A0ABN2W7R9</accession>
<evidence type="ECO:0000256" key="2">
    <source>
        <dbReference type="ARBA" id="ARBA00023125"/>
    </source>
</evidence>
<dbReference type="EMBL" id="BAAAPY010000016">
    <property type="protein sequence ID" value="GAA2085642.1"/>
    <property type="molecule type" value="Genomic_DNA"/>
</dbReference>
<dbReference type="PANTHER" id="PTHR33164:SF101">
    <property type="entry name" value="TRANSCRIPTIONAL REPRESSOR MPRA"/>
    <property type="match status" value="1"/>
</dbReference>
<dbReference type="SUPFAM" id="SSF46785">
    <property type="entry name" value="Winged helix' DNA-binding domain"/>
    <property type="match status" value="1"/>
</dbReference>
<dbReference type="Pfam" id="PF12802">
    <property type="entry name" value="MarR_2"/>
    <property type="match status" value="1"/>
</dbReference>
<dbReference type="SMART" id="SM00347">
    <property type="entry name" value="HTH_MARR"/>
    <property type="match status" value="1"/>
</dbReference>
<keyword evidence="1" id="KW-0805">Transcription regulation</keyword>
<dbReference type="Gene3D" id="1.10.10.10">
    <property type="entry name" value="Winged helix-like DNA-binding domain superfamily/Winged helix DNA-binding domain"/>
    <property type="match status" value="1"/>
</dbReference>
<dbReference type="PROSITE" id="PS50995">
    <property type="entry name" value="HTH_MARR_2"/>
    <property type="match status" value="1"/>
</dbReference>
<dbReference type="InterPro" id="IPR023187">
    <property type="entry name" value="Tscrpt_reg_MarR-type_CS"/>
</dbReference>